<proteinExistence type="predicted"/>
<dbReference type="AlphaFoldDB" id="B4U3E8"/>
<accession>B4U3E8</accession>
<dbReference type="HOGENOM" id="CLU_3104180_0_0_9"/>
<gene>
    <name evidence="1" type="ordered locus">Sez_1166</name>
</gene>
<name>B4U3E8_STREM</name>
<dbReference type="EMBL" id="CP001129">
    <property type="protein sequence ID" value="ACG62515.1"/>
    <property type="molecule type" value="Genomic_DNA"/>
</dbReference>
<organism evidence="1 2">
    <name type="scientific">Streptococcus equi subsp. zooepidemicus (strain MGCS10565)</name>
    <dbReference type="NCBI Taxonomy" id="552526"/>
    <lineage>
        <taxon>Bacteria</taxon>
        <taxon>Bacillati</taxon>
        <taxon>Bacillota</taxon>
        <taxon>Bacilli</taxon>
        <taxon>Lactobacillales</taxon>
        <taxon>Streptococcaceae</taxon>
        <taxon>Streptococcus</taxon>
    </lineage>
</organism>
<protein>
    <submittedName>
        <fullName evidence="1">Uncharacterized protein</fullName>
    </submittedName>
</protein>
<evidence type="ECO:0000313" key="1">
    <source>
        <dbReference type="EMBL" id="ACG62515.1"/>
    </source>
</evidence>
<dbReference type="KEGG" id="sez:Sez_1166"/>
<reference evidence="1 2" key="1">
    <citation type="journal article" date="2008" name="PLoS ONE">
        <title>Genome sequence of a lancefield group C Streptococcus zooepidemicus strain causing epidemic nephritis: new information about an old disease.</title>
        <authorList>
            <person name="Beres S.B."/>
            <person name="Sesso R."/>
            <person name="Pinto S.W.L."/>
            <person name="Hoe N.P."/>
            <person name="Porcella S.F."/>
            <person name="Deleo F.R."/>
            <person name="Musser J.M."/>
        </authorList>
    </citation>
    <scope>NUCLEOTIDE SEQUENCE [LARGE SCALE GENOMIC DNA]</scope>
    <source>
        <strain evidence="1 2">MGCS10565</strain>
    </source>
</reference>
<evidence type="ECO:0000313" key="2">
    <source>
        <dbReference type="Proteomes" id="UP000001873"/>
    </source>
</evidence>
<sequence>MALMLLIIASGQLVLSDPDLIKALMTAVKASLRAACLTLIHNGEGKLTQTV</sequence>
<dbReference type="Proteomes" id="UP000001873">
    <property type="component" value="Chromosome"/>
</dbReference>